<dbReference type="InterPro" id="IPR023091">
    <property type="entry name" value="MetalPrtase_cat_dom_sf_prd"/>
</dbReference>
<keyword evidence="7" id="KW-0690">Ribosome biogenesis</keyword>
<dbReference type="Pfam" id="PF02130">
    <property type="entry name" value="YbeY"/>
    <property type="match status" value="1"/>
</dbReference>
<keyword evidence="6 7" id="KW-0862">Zinc</keyword>
<feature type="binding site" evidence="7">
    <location>
        <position position="118"/>
    </location>
    <ligand>
        <name>Zn(2+)</name>
        <dbReference type="ChEBI" id="CHEBI:29105"/>
        <note>catalytic</note>
    </ligand>
</feature>
<dbReference type="HAMAP" id="MF_00009">
    <property type="entry name" value="Endoribonucl_YbeY"/>
    <property type="match status" value="1"/>
</dbReference>
<evidence type="ECO:0000256" key="1">
    <source>
        <dbReference type="ARBA" id="ARBA00010875"/>
    </source>
</evidence>
<dbReference type="InterPro" id="IPR002036">
    <property type="entry name" value="YbeY"/>
</dbReference>
<dbReference type="GO" id="GO:0008270">
    <property type="term" value="F:zinc ion binding"/>
    <property type="evidence" value="ECO:0007669"/>
    <property type="project" value="UniProtKB-UniRule"/>
</dbReference>
<dbReference type="Proteomes" id="UP000034665">
    <property type="component" value="Unassembled WGS sequence"/>
</dbReference>
<feature type="binding site" evidence="7">
    <location>
        <position position="122"/>
    </location>
    <ligand>
        <name>Zn(2+)</name>
        <dbReference type="ChEBI" id="CHEBI:29105"/>
        <note>catalytic</note>
    </ligand>
</feature>
<protein>
    <recommendedName>
        <fullName evidence="7">Endoribonuclease YbeY</fullName>
        <ecNumber evidence="7">3.1.-.-</ecNumber>
    </recommendedName>
</protein>
<dbReference type="Gene3D" id="3.40.390.30">
    <property type="entry name" value="Metalloproteases ('zincins'), catalytic domain"/>
    <property type="match status" value="1"/>
</dbReference>
<dbReference type="AlphaFoldDB" id="A0A0G0N7Q7"/>
<dbReference type="GO" id="GO:0004521">
    <property type="term" value="F:RNA endonuclease activity"/>
    <property type="evidence" value="ECO:0007669"/>
    <property type="project" value="UniProtKB-UniRule"/>
</dbReference>
<keyword evidence="3 7" id="KW-0479">Metal-binding</keyword>
<comment type="function">
    <text evidence="7">Single strand-specific metallo-endoribonuclease involved in late-stage 70S ribosome quality control and in maturation of the 3' terminus of the 16S rRNA.</text>
</comment>
<dbReference type="PATRIC" id="fig|1619013.3.peg.966"/>
<gene>
    <name evidence="7" type="primary">ybeY</name>
    <name evidence="8" type="ORF">UT41_C0003G0111</name>
</gene>
<dbReference type="EC" id="3.1.-.-" evidence="7"/>
<keyword evidence="7" id="KW-0698">rRNA processing</keyword>
<proteinExistence type="inferred from homology"/>
<evidence type="ECO:0000256" key="2">
    <source>
        <dbReference type="ARBA" id="ARBA00022722"/>
    </source>
</evidence>
<reference evidence="8 9" key="1">
    <citation type="journal article" date="2015" name="Nature">
        <title>rRNA introns, odd ribosomes, and small enigmatic genomes across a large radiation of phyla.</title>
        <authorList>
            <person name="Brown C.T."/>
            <person name="Hug L.A."/>
            <person name="Thomas B.C."/>
            <person name="Sharon I."/>
            <person name="Castelle C.J."/>
            <person name="Singh A."/>
            <person name="Wilkins M.J."/>
            <person name="Williams K.H."/>
            <person name="Banfield J.F."/>
        </authorList>
    </citation>
    <scope>NUCLEOTIDE SEQUENCE [LARGE SCALE GENOMIC DNA]</scope>
</reference>
<dbReference type="GO" id="GO:0004222">
    <property type="term" value="F:metalloendopeptidase activity"/>
    <property type="evidence" value="ECO:0007669"/>
    <property type="project" value="InterPro"/>
</dbReference>
<evidence type="ECO:0000256" key="4">
    <source>
        <dbReference type="ARBA" id="ARBA00022759"/>
    </source>
</evidence>
<comment type="subcellular location">
    <subcellularLocation>
        <location evidence="7">Cytoplasm</location>
    </subcellularLocation>
</comment>
<accession>A0A0G0N7Q7</accession>
<evidence type="ECO:0000313" key="9">
    <source>
        <dbReference type="Proteomes" id="UP000034665"/>
    </source>
</evidence>
<keyword evidence="5 7" id="KW-0378">Hydrolase</keyword>
<dbReference type="PANTHER" id="PTHR46986:SF1">
    <property type="entry name" value="ENDORIBONUCLEASE YBEY, CHLOROPLASTIC"/>
    <property type="match status" value="1"/>
</dbReference>
<dbReference type="SUPFAM" id="SSF55486">
    <property type="entry name" value="Metalloproteases ('zincins'), catalytic domain"/>
    <property type="match status" value="1"/>
</dbReference>
<evidence type="ECO:0000256" key="3">
    <source>
        <dbReference type="ARBA" id="ARBA00022723"/>
    </source>
</evidence>
<dbReference type="EMBL" id="LBWR01000003">
    <property type="protein sequence ID" value="KKR12184.1"/>
    <property type="molecule type" value="Genomic_DNA"/>
</dbReference>
<comment type="cofactor">
    <cofactor evidence="7">
        <name>Zn(2+)</name>
        <dbReference type="ChEBI" id="CHEBI:29105"/>
    </cofactor>
    <text evidence="7">Binds 1 zinc ion.</text>
</comment>
<dbReference type="GO" id="GO:0005737">
    <property type="term" value="C:cytoplasm"/>
    <property type="evidence" value="ECO:0007669"/>
    <property type="project" value="UniProtKB-SubCell"/>
</dbReference>
<keyword evidence="4 7" id="KW-0255">Endonuclease</keyword>
<keyword evidence="2 7" id="KW-0540">Nuclease</keyword>
<dbReference type="STRING" id="1619013.UT41_C0003G0111"/>
<evidence type="ECO:0000256" key="6">
    <source>
        <dbReference type="ARBA" id="ARBA00022833"/>
    </source>
</evidence>
<sequence>MTNAVTVQSIEKKFETLARPVQKNVLEILAVLKKEGVSIEVFLIGNRKMRALNKKYRGKDASTNVLSFEEPKQFVHPKDGVQRKGEIYLNPDMSSDWWVKKSKKKAEGFLGIDFLLVHGVLHLFGYDHIEDKDAVTMEKKEAQIMKSL</sequence>
<organism evidence="8 9">
    <name type="scientific">Candidatus Wolfebacteria bacterium GW2011_GWC2_39_22</name>
    <dbReference type="NCBI Taxonomy" id="1619013"/>
    <lineage>
        <taxon>Bacteria</taxon>
        <taxon>Candidatus Wolfeibacteriota</taxon>
    </lineage>
</organism>
<dbReference type="GO" id="GO:0006364">
    <property type="term" value="P:rRNA processing"/>
    <property type="evidence" value="ECO:0007669"/>
    <property type="project" value="UniProtKB-UniRule"/>
</dbReference>
<dbReference type="NCBIfam" id="TIGR00043">
    <property type="entry name" value="rRNA maturation RNase YbeY"/>
    <property type="match status" value="1"/>
</dbReference>
<feature type="binding site" evidence="7">
    <location>
        <position position="128"/>
    </location>
    <ligand>
        <name>Zn(2+)</name>
        <dbReference type="ChEBI" id="CHEBI:29105"/>
        <note>catalytic</note>
    </ligand>
</feature>
<comment type="caution">
    <text evidence="8">The sequence shown here is derived from an EMBL/GenBank/DDBJ whole genome shotgun (WGS) entry which is preliminary data.</text>
</comment>
<keyword evidence="7" id="KW-0963">Cytoplasm</keyword>
<evidence type="ECO:0000256" key="7">
    <source>
        <dbReference type="HAMAP-Rule" id="MF_00009"/>
    </source>
</evidence>
<evidence type="ECO:0000313" key="8">
    <source>
        <dbReference type="EMBL" id="KKR12184.1"/>
    </source>
</evidence>
<dbReference type="PROSITE" id="PS01306">
    <property type="entry name" value="UPF0054"/>
    <property type="match status" value="1"/>
</dbReference>
<comment type="similarity">
    <text evidence="1 7">Belongs to the endoribonuclease YbeY family.</text>
</comment>
<dbReference type="PANTHER" id="PTHR46986">
    <property type="entry name" value="ENDORIBONUCLEASE YBEY, CHLOROPLASTIC"/>
    <property type="match status" value="1"/>
</dbReference>
<evidence type="ECO:0000256" key="5">
    <source>
        <dbReference type="ARBA" id="ARBA00022801"/>
    </source>
</evidence>
<name>A0A0G0N7Q7_9BACT</name>
<dbReference type="InterPro" id="IPR020549">
    <property type="entry name" value="YbeY_CS"/>
</dbReference>